<feature type="domain" description="Semialdehyde dehydrogenase NAD-binding" evidence="9">
    <location>
        <begin position="3"/>
        <end position="142"/>
    </location>
</feature>
<dbReference type="Pfam" id="PF01118">
    <property type="entry name" value="Semialdhyde_dh"/>
    <property type="match status" value="1"/>
</dbReference>
<comment type="function">
    <text evidence="7">Catalyzes the NADPH-dependent reduction of N-acetyl-5-glutamyl phosphate to yield N-acetyl-L-glutamate 5-semialdehyde.</text>
</comment>
<protein>
    <recommendedName>
        <fullName evidence="7">N-acetyl-gamma-glutamyl-phosphate reductase</fullName>
        <shortName evidence="7">AGPR</shortName>
        <ecNumber evidence="7">1.2.1.38</ecNumber>
    </recommendedName>
    <alternativeName>
        <fullName evidence="7">N-acetyl-glutamate semialdehyde dehydrogenase</fullName>
        <shortName evidence="7">NAGSA dehydrogenase</shortName>
    </alternativeName>
</protein>
<keyword evidence="3 7" id="KW-0028">Amino-acid biosynthesis</keyword>
<dbReference type="GO" id="GO:0003942">
    <property type="term" value="F:N-acetyl-gamma-glutamyl-phosphate reductase activity"/>
    <property type="evidence" value="ECO:0007669"/>
    <property type="project" value="UniProtKB-UniRule"/>
</dbReference>
<dbReference type="InterPro" id="IPR058924">
    <property type="entry name" value="AGPR_dimerisation_dom"/>
</dbReference>
<evidence type="ECO:0000256" key="7">
    <source>
        <dbReference type="HAMAP-Rule" id="MF_00150"/>
    </source>
</evidence>
<dbReference type="HAMAP" id="MF_00150">
    <property type="entry name" value="ArgC_type1"/>
    <property type="match status" value="1"/>
</dbReference>
<dbReference type="Gene3D" id="3.40.50.720">
    <property type="entry name" value="NAD(P)-binding Rossmann-like Domain"/>
    <property type="match status" value="1"/>
</dbReference>
<dbReference type="GO" id="GO:0005737">
    <property type="term" value="C:cytoplasm"/>
    <property type="evidence" value="ECO:0007669"/>
    <property type="project" value="UniProtKB-SubCell"/>
</dbReference>
<dbReference type="EMBL" id="BBXV01000036">
    <property type="protein sequence ID" value="GAQ18995.1"/>
    <property type="molecule type" value="Genomic_DNA"/>
</dbReference>
<dbReference type="Pfam" id="PF22698">
    <property type="entry name" value="Semialdhyde_dhC_1"/>
    <property type="match status" value="1"/>
</dbReference>
<dbReference type="GO" id="GO:0051287">
    <property type="term" value="F:NAD binding"/>
    <property type="evidence" value="ECO:0007669"/>
    <property type="project" value="InterPro"/>
</dbReference>
<evidence type="ECO:0000313" key="11">
    <source>
        <dbReference type="Proteomes" id="UP000052946"/>
    </source>
</evidence>
<comment type="subcellular location">
    <subcellularLocation>
        <location evidence="7">Cytoplasm</location>
    </subcellularLocation>
</comment>
<gene>
    <name evidence="7" type="primary">argC</name>
    <name evidence="10" type="ORF">OPHB3_2954</name>
</gene>
<dbReference type="PANTHER" id="PTHR32338:SF10">
    <property type="entry name" value="N-ACETYL-GAMMA-GLUTAMYL-PHOSPHATE REDUCTASE, CHLOROPLASTIC-RELATED"/>
    <property type="match status" value="1"/>
</dbReference>
<dbReference type="SUPFAM" id="SSF55347">
    <property type="entry name" value="Glyceraldehyde-3-phosphate dehydrogenase-like, C-terminal domain"/>
    <property type="match status" value="1"/>
</dbReference>
<dbReference type="Gene3D" id="3.30.360.10">
    <property type="entry name" value="Dihydrodipicolinate Reductase, domain 2"/>
    <property type="match status" value="1"/>
</dbReference>
<sequence>MKNAAIVGGTGYGALELIRLLHTHTEIKLVKVISHSQDGMAISSVYPHLKNMEDIALEILEIPALLQGIDIIFFATPAGIAKNIIPELADSGMQCIDLSGDLRLSSREQYKAWYKAEAANEGLLDTAIYGLSEINRSQIKEATILSNPGCFPTAALLGLIPALQHEHIHTEGIIIDGKTGVSGAGKTPSMRTHFPETNDNLTPYKIGEHQHIPEIDQYLSEYSKESVHATLTTHLVPMTRGIVCTMYGRLTDQQSTERLIEEYQHFYEKDRFVRVLNEREFPSTKGVYGSNFCDIGLHVDTRTNQLIIISAIDNLMKGAAGQAIQNVNIMNGWDERKGLNHIPMYP</sequence>
<organism evidence="10 11">
    <name type="scientific">Oceanobacillus picturae</name>
    <dbReference type="NCBI Taxonomy" id="171693"/>
    <lineage>
        <taxon>Bacteria</taxon>
        <taxon>Bacillati</taxon>
        <taxon>Bacillota</taxon>
        <taxon>Bacilli</taxon>
        <taxon>Bacillales</taxon>
        <taxon>Bacillaceae</taxon>
        <taxon>Oceanobacillus</taxon>
    </lineage>
</organism>
<name>A0A0U9H8K3_9BACI</name>
<dbReference type="InterPro" id="IPR050085">
    <property type="entry name" value="AGPR"/>
</dbReference>
<comment type="caution">
    <text evidence="10">The sequence shown here is derived from an EMBL/GenBank/DDBJ whole genome shotgun (WGS) entry which is preliminary data.</text>
</comment>
<evidence type="ECO:0000256" key="8">
    <source>
        <dbReference type="PROSITE-ProRule" id="PRU10010"/>
    </source>
</evidence>
<dbReference type="UniPathway" id="UPA00068">
    <property type="reaction ID" value="UER00108"/>
</dbReference>
<evidence type="ECO:0000256" key="3">
    <source>
        <dbReference type="ARBA" id="ARBA00022605"/>
    </source>
</evidence>
<dbReference type="AlphaFoldDB" id="A0A0U9H8K3"/>
<evidence type="ECO:0000256" key="1">
    <source>
        <dbReference type="ARBA" id="ARBA00004862"/>
    </source>
</evidence>
<accession>A0A0U9H8K3</accession>
<dbReference type="SMART" id="SM00859">
    <property type="entry name" value="Semialdhyde_dh"/>
    <property type="match status" value="1"/>
</dbReference>
<evidence type="ECO:0000256" key="5">
    <source>
        <dbReference type="ARBA" id="ARBA00023002"/>
    </source>
</evidence>
<dbReference type="InterPro" id="IPR000706">
    <property type="entry name" value="AGPR_type-1"/>
</dbReference>
<dbReference type="InterPro" id="IPR036291">
    <property type="entry name" value="NAD(P)-bd_dom_sf"/>
</dbReference>
<dbReference type="SUPFAM" id="SSF51735">
    <property type="entry name" value="NAD(P)-binding Rossmann-fold domains"/>
    <property type="match status" value="1"/>
</dbReference>
<dbReference type="CDD" id="cd17895">
    <property type="entry name" value="AGPR_1_N"/>
    <property type="match status" value="1"/>
</dbReference>
<dbReference type="InterPro" id="IPR023013">
    <property type="entry name" value="AGPR_AS"/>
</dbReference>
<dbReference type="OrthoDB" id="9801289at2"/>
<dbReference type="RefSeq" id="WP_058950773.1">
    <property type="nucleotide sequence ID" value="NZ_BBXV01000036.1"/>
</dbReference>
<keyword evidence="2 7" id="KW-0055">Arginine biosynthesis</keyword>
<reference evidence="10 11" key="2">
    <citation type="journal article" date="2016" name="Genome Announc.">
        <title>Draft Genome Sequence of Oceanobacillus picturae Heshi-B3, Isolated from Fermented Rice Bran in a Traditional Japanese Seafood Dish.</title>
        <authorList>
            <person name="Akuzawa S."/>
            <person name="Nagaoka J."/>
            <person name="Kanekatsu M."/>
            <person name="Kanesaki Y."/>
            <person name="Suzuki T."/>
        </authorList>
    </citation>
    <scope>NUCLEOTIDE SEQUENCE [LARGE SCALE GENOMIC DNA]</scope>
    <source>
        <strain evidence="10 11">Heshi-B3</strain>
    </source>
</reference>
<dbReference type="FunFam" id="3.30.360.10:FF:000014">
    <property type="entry name" value="N-acetyl-gamma-glutamyl-phosphate reductase"/>
    <property type="match status" value="1"/>
</dbReference>
<dbReference type="GO" id="GO:0070401">
    <property type="term" value="F:NADP+ binding"/>
    <property type="evidence" value="ECO:0007669"/>
    <property type="project" value="InterPro"/>
</dbReference>
<evidence type="ECO:0000259" key="9">
    <source>
        <dbReference type="SMART" id="SM00859"/>
    </source>
</evidence>
<reference evidence="11" key="1">
    <citation type="submission" date="2015-07" db="EMBL/GenBank/DDBJ databases">
        <title>Draft Genome Sequence of Oceanobacillus picturae Heshi-B3 that Was Isolated from Fermented Rice Bran with Aging Salted Mackerel, Which Was Named Heshiko as Traditional Fermented Seafood in Japan.</title>
        <authorList>
            <person name="Akuzawa S."/>
            <person name="Nakagawa J."/>
            <person name="Kanekatsu T."/>
            <person name="Kanesaki Y."/>
            <person name="Suzuki T."/>
        </authorList>
    </citation>
    <scope>NUCLEOTIDE SEQUENCE [LARGE SCALE GENOMIC DNA]</scope>
    <source>
        <strain evidence="11">Heshi-B3</strain>
    </source>
</reference>
<comment type="similarity">
    <text evidence="7">Belongs to the NAGSA dehydrogenase family. Type 1 subfamily.</text>
</comment>
<keyword evidence="4 7" id="KW-0521">NADP</keyword>
<proteinExistence type="inferred from homology"/>
<dbReference type="NCBIfam" id="TIGR01850">
    <property type="entry name" value="argC"/>
    <property type="match status" value="1"/>
</dbReference>
<dbReference type="Proteomes" id="UP000052946">
    <property type="component" value="Unassembled WGS sequence"/>
</dbReference>
<dbReference type="InterPro" id="IPR000534">
    <property type="entry name" value="Semialdehyde_DH_NAD-bd"/>
</dbReference>
<dbReference type="EC" id="1.2.1.38" evidence="7"/>
<feature type="active site" evidence="7 8">
    <location>
        <position position="150"/>
    </location>
</feature>
<dbReference type="CDD" id="cd23934">
    <property type="entry name" value="AGPR_1_C"/>
    <property type="match status" value="1"/>
</dbReference>
<keyword evidence="7" id="KW-0963">Cytoplasm</keyword>
<comment type="pathway">
    <text evidence="1 7">Amino-acid biosynthesis; L-arginine biosynthesis; N(2)-acetyl-L-ornithine from L-glutamate: step 3/4.</text>
</comment>
<dbReference type="GO" id="GO:0006526">
    <property type="term" value="P:L-arginine biosynthetic process"/>
    <property type="evidence" value="ECO:0007669"/>
    <property type="project" value="UniProtKB-UniRule"/>
</dbReference>
<dbReference type="PROSITE" id="PS01224">
    <property type="entry name" value="ARGC"/>
    <property type="match status" value="1"/>
</dbReference>
<evidence type="ECO:0000256" key="4">
    <source>
        <dbReference type="ARBA" id="ARBA00022857"/>
    </source>
</evidence>
<dbReference type="PANTHER" id="PTHR32338">
    <property type="entry name" value="N-ACETYL-GAMMA-GLUTAMYL-PHOSPHATE REDUCTASE, CHLOROPLASTIC-RELATED-RELATED"/>
    <property type="match status" value="1"/>
</dbReference>
<evidence type="ECO:0000256" key="2">
    <source>
        <dbReference type="ARBA" id="ARBA00022571"/>
    </source>
</evidence>
<evidence type="ECO:0000313" key="10">
    <source>
        <dbReference type="EMBL" id="GAQ18995.1"/>
    </source>
</evidence>
<keyword evidence="5 7" id="KW-0560">Oxidoreductase</keyword>
<evidence type="ECO:0000256" key="6">
    <source>
        <dbReference type="ARBA" id="ARBA00050557"/>
    </source>
</evidence>
<comment type="catalytic activity">
    <reaction evidence="6 7">
        <text>N-acetyl-L-glutamate 5-semialdehyde + phosphate + NADP(+) = N-acetyl-L-glutamyl 5-phosphate + NADPH + H(+)</text>
        <dbReference type="Rhea" id="RHEA:21588"/>
        <dbReference type="ChEBI" id="CHEBI:15378"/>
        <dbReference type="ChEBI" id="CHEBI:29123"/>
        <dbReference type="ChEBI" id="CHEBI:43474"/>
        <dbReference type="ChEBI" id="CHEBI:57783"/>
        <dbReference type="ChEBI" id="CHEBI:57936"/>
        <dbReference type="ChEBI" id="CHEBI:58349"/>
        <dbReference type="EC" id="1.2.1.38"/>
    </reaction>
</comment>